<accession>A0A6A6N3T3</accession>
<dbReference type="Gene3D" id="3.30.559.10">
    <property type="entry name" value="Chloramphenicol acetyltransferase-like domain"/>
    <property type="match status" value="2"/>
</dbReference>
<dbReference type="SUPFAM" id="SSF52777">
    <property type="entry name" value="CoA-dependent acyltransferases"/>
    <property type="match status" value="1"/>
</dbReference>
<dbReference type="PANTHER" id="PTHR31623">
    <property type="entry name" value="F21J9.9"/>
    <property type="match status" value="1"/>
</dbReference>
<sequence>MDMEMEFQIISRETIKPSSPTPNHLRTHKLSIIDQLAIQCYVPVLLFYPSNGQDSSQRSSLLKKSLSQILTHFYPFAGREVNSSWIDCNDEGASFVEANVAADLSMLLKQPQFELLQQLLPCKPNENSVPFRAREILAVQVNYFICGGMTIGVCLKHLIADASTVASFIERWGAVACFADTDVNGVILDRTSLFPPIDKTEGLSWGDSSDEEFLPEIVMKRLVFNGSKIAALRERVGNGLYLDRPSRFEAVSALIWGASIAATRETDETVDYHVAMSVVDLRKKLNPPLPQQCIGNICQVTTAKCSMEKSTDYNELAQKIRESIRNVDDESVRKFHEDGKWLDFVKKLGEEYGKKSKVRMFKFSSWCRFPFYEADFGWGKPIWVSTAMEQENGAIFLDSSDGQGIEAWVALPKEDMTQLEQNPDILEFASFS</sequence>
<dbReference type="EMBL" id="JAAGAX010000003">
    <property type="protein sequence ID" value="KAF2320320.1"/>
    <property type="molecule type" value="Genomic_DNA"/>
</dbReference>
<keyword evidence="3" id="KW-0012">Acyltransferase</keyword>
<reference evidence="4 5" key="1">
    <citation type="journal article" date="2020" name="Mol. Plant">
        <title>The Chromosome-Based Rubber Tree Genome Provides New Insights into Spurge Genome Evolution and Rubber Biosynthesis.</title>
        <authorList>
            <person name="Liu J."/>
            <person name="Shi C."/>
            <person name="Shi C.C."/>
            <person name="Li W."/>
            <person name="Zhang Q.J."/>
            <person name="Zhang Y."/>
            <person name="Li K."/>
            <person name="Lu H.F."/>
            <person name="Shi C."/>
            <person name="Zhu S.T."/>
            <person name="Xiao Z.Y."/>
            <person name="Nan H."/>
            <person name="Yue Y."/>
            <person name="Zhu X.G."/>
            <person name="Wu Y."/>
            <person name="Hong X.N."/>
            <person name="Fan G.Y."/>
            <person name="Tong Y."/>
            <person name="Zhang D."/>
            <person name="Mao C.L."/>
            <person name="Liu Y.L."/>
            <person name="Hao S.J."/>
            <person name="Liu W.Q."/>
            <person name="Lv M.Q."/>
            <person name="Zhang H.B."/>
            <person name="Liu Y."/>
            <person name="Hu-Tang G.R."/>
            <person name="Wang J.P."/>
            <person name="Wang J.H."/>
            <person name="Sun Y.H."/>
            <person name="Ni S.B."/>
            <person name="Chen W.B."/>
            <person name="Zhang X.C."/>
            <person name="Jiao Y.N."/>
            <person name="Eichler E.E."/>
            <person name="Li G.H."/>
            <person name="Liu X."/>
            <person name="Gao L.Z."/>
        </authorList>
    </citation>
    <scope>NUCLEOTIDE SEQUENCE [LARGE SCALE GENOMIC DNA]</scope>
    <source>
        <strain evidence="5">cv. GT1</strain>
        <tissue evidence="4">Leaf</tissue>
    </source>
</reference>
<dbReference type="GO" id="GO:0016746">
    <property type="term" value="F:acyltransferase activity"/>
    <property type="evidence" value="ECO:0007669"/>
    <property type="project" value="UniProtKB-KW"/>
</dbReference>
<evidence type="ECO:0000256" key="2">
    <source>
        <dbReference type="ARBA" id="ARBA00022679"/>
    </source>
</evidence>
<dbReference type="PANTHER" id="PTHR31623:SF28">
    <property type="entry name" value="BAHD ACYLTRANSFERASE"/>
    <property type="match status" value="1"/>
</dbReference>
<comment type="caution">
    <text evidence="4">The sequence shown here is derived from an EMBL/GenBank/DDBJ whole genome shotgun (WGS) entry which is preliminary data.</text>
</comment>
<keyword evidence="2" id="KW-0808">Transferase</keyword>
<dbReference type="AlphaFoldDB" id="A0A6A6N3T3"/>
<gene>
    <name evidence="4" type="ORF">GH714_027112</name>
</gene>
<evidence type="ECO:0000256" key="3">
    <source>
        <dbReference type="ARBA" id="ARBA00023315"/>
    </source>
</evidence>
<comment type="similarity">
    <text evidence="1">Belongs to the plant acyltransferase family.</text>
</comment>
<name>A0A6A6N3T3_HEVBR</name>
<dbReference type="Pfam" id="PF02458">
    <property type="entry name" value="Transferase"/>
    <property type="match status" value="1"/>
</dbReference>
<dbReference type="Proteomes" id="UP000467840">
    <property type="component" value="Chromosome 10"/>
</dbReference>
<evidence type="ECO:0000256" key="1">
    <source>
        <dbReference type="ARBA" id="ARBA00009861"/>
    </source>
</evidence>
<proteinExistence type="inferred from homology"/>
<protein>
    <submittedName>
        <fullName evidence="4">Uncharacterized protein</fullName>
    </submittedName>
</protein>
<evidence type="ECO:0000313" key="5">
    <source>
        <dbReference type="Proteomes" id="UP000467840"/>
    </source>
</evidence>
<organism evidence="4 5">
    <name type="scientific">Hevea brasiliensis</name>
    <name type="common">Para rubber tree</name>
    <name type="synonym">Siphonia brasiliensis</name>
    <dbReference type="NCBI Taxonomy" id="3981"/>
    <lineage>
        <taxon>Eukaryota</taxon>
        <taxon>Viridiplantae</taxon>
        <taxon>Streptophyta</taxon>
        <taxon>Embryophyta</taxon>
        <taxon>Tracheophyta</taxon>
        <taxon>Spermatophyta</taxon>
        <taxon>Magnoliopsida</taxon>
        <taxon>eudicotyledons</taxon>
        <taxon>Gunneridae</taxon>
        <taxon>Pentapetalae</taxon>
        <taxon>rosids</taxon>
        <taxon>fabids</taxon>
        <taxon>Malpighiales</taxon>
        <taxon>Euphorbiaceae</taxon>
        <taxon>Crotonoideae</taxon>
        <taxon>Micrandreae</taxon>
        <taxon>Hevea</taxon>
    </lineage>
</organism>
<evidence type="ECO:0000313" key="4">
    <source>
        <dbReference type="EMBL" id="KAF2320320.1"/>
    </source>
</evidence>
<dbReference type="InterPro" id="IPR023213">
    <property type="entry name" value="CAT-like_dom_sf"/>
</dbReference>
<keyword evidence="5" id="KW-1185">Reference proteome</keyword>